<comment type="caution">
    <text evidence="3">The sequence shown here is derived from an EMBL/GenBank/DDBJ whole genome shotgun (WGS) entry which is preliminary data.</text>
</comment>
<dbReference type="Proteomes" id="UP000190896">
    <property type="component" value="Unassembled WGS sequence"/>
</dbReference>
<evidence type="ECO:0000256" key="1">
    <source>
        <dbReference type="ARBA" id="ARBA00009477"/>
    </source>
</evidence>
<reference evidence="3 4" key="1">
    <citation type="submission" date="2016-11" db="EMBL/GenBank/DDBJ databases">
        <title>Mixed transmission modes and dynamic genome evolution in an obligate animal-bacterial symbiosis.</title>
        <authorList>
            <person name="Russell S.L."/>
            <person name="Corbett-Detig R.B."/>
            <person name="Cavanaugh C.M."/>
        </authorList>
    </citation>
    <scope>NUCLEOTIDE SEQUENCE [LARGE SCALE GENOMIC DNA]</scope>
    <source>
        <strain evidence="3">Se-Cadez</strain>
    </source>
</reference>
<dbReference type="Gene3D" id="2.40.50.100">
    <property type="match status" value="1"/>
</dbReference>
<dbReference type="AlphaFoldDB" id="A0A1T2KTN8"/>
<dbReference type="GO" id="GO:0015562">
    <property type="term" value="F:efflux transmembrane transporter activity"/>
    <property type="evidence" value="ECO:0007669"/>
    <property type="project" value="TreeGrafter"/>
</dbReference>
<keyword evidence="4" id="KW-1185">Reference proteome</keyword>
<accession>A0A1T2KTN8</accession>
<comment type="similarity">
    <text evidence="1">Belongs to the membrane fusion protein (MFP) (TC 8.A.1) family.</text>
</comment>
<dbReference type="NCBIfam" id="TIGR01730">
    <property type="entry name" value="RND_mfp"/>
    <property type="match status" value="1"/>
</dbReference>
<dbReference type="GO" id="GO:1990281">
    <property type="term" value="C:efflux pump complex"/>
    <property type="evidence" value="ECO:0007669"/>
    <property type="project" value="TreeGrafter"/>
</dbReference>
<evidence type="ECO:0000256" key="2">
    <source>
        <dbReference type="SAM" id="Coils"/>
    </source>
</evidence>
<dbReference type="EMBL" id="MPRJ01000049">
    <property type="protein sequence ID" value="OOZ36217.1"/>
    <property type="molecule type" value="Genomic_DNA"/>
</dbReference>
<gene>
    <name evidence="3" type="ORF">BOW51_08195</name>
</gene>
<dbReference type="PANTHER" id="PTHR30469:SF15">
    <property type="entry name" value="HLYD FAMILY OF SECRETION PROTEINS"/>
    <property type="match status" value="1"/>
</dbReference>
<evidence type="ECO:0000313" key="3">
    <source>
        <dbReference type="EMBL" id="OOZ36217.1"/>
    </source>
</evidence>
<dbReference type="Gene3D" id="2.40.420.20">
    <property type="match status" value="1"/>
</dbReference>
<evidence type="ECO:0000313" key="4">
    <source>
        <dbReference type="Proteomes" id="UP000190896"/>
    </source>
</evidence>
<keyword evidence="2" id="KW-0175">Coiled coil</keyword>
<feature type="coiled-coil region" evidence="2">
    <location>
        <begin position="73"/>
        <end position="138"/>
    </location>
</feature>
<name>A0A1T2KTN8_9GAMM</name>
<dbReference type="PANTHER" id="PTHR30469">
    <property type="entry name" value="MULTIDRUG RESISTANCE PROTEIN MDTA"/>
    <property type="match status" value="1"/>
</dbReference>
<dbReference type="RefSeq" id="WP_172838832.1">
    <property type="nucleotide sequence ID" value="NZ_MPRJ01000049.1"/>
</dbReference>
<organism evidence="3 4">
    <name type="scientific">Solemya velesiana gill symbiont</name>
    <dbReference type="NCBI Taxonomy" id="1918948"/>
    <lineage>
        <taxon>Bacteria</taxon>
        <taxon>Pseudomonadati</taxon>
        <taxon>Pseudomonadota</taxon>
        <taxon>Gammaproteobacteria</taxon>
        <taxon>sulfur-oxidizing symbionts</taxon>
    </lineage>
</organism>
<dbReference type="Gene3D" id="2.40.30.170">
    <property type="match status" value="1"/>
</dbReference>
<dbReference type="InterPro" id="IPR006143">
    <property type="entry name" value="RND_pump_MFP"/>
</dbReference>
<protein>
    <submittedName>
        <fullName evidence="3">Uncharacterized protein</fullName>
    </submittedName>
</protein>
<dbReference type="SUPFAM" id="SSF111369">
    <property type="entry name" value="HlyD-like secretion proteins"/>
    <property type="match status" value="1"/>
</dbReference>
<sequence>MVAAIVEEREITETNRIVGVIDFDRISEVSGEISGLITEQRAIEGEVVQQGEPLVTLNTDLLLKDMDIKRREHAQVNADLEKTSRTVKRLEKLLKNNSASRQAYDDARFDYRALQQKSETLEQELQRLTLQIEKSTVRAPFTGIVLEKLKEQGEWLAPGTPVCRLASTDGVIVKVAISENLVRYQQPGQQVTLTISALNQQLLGEVAGFVPELDLRSKSALLKIALPYQPGMLQNMSVVAEVSSSEKRLLRLVPRDALVRLKGKDFVYTVKENRAKLLPIDIVARTTDTLGVAESPVTAGMVVIVDGNDRLRPDQGVTVIKR</sequence>
<proteinExistence type="inferred from homology"/>
<dbReference type="Gene3D" id="1.10.287.470">
    <property type="entry name" value="Helix hairpin bin"/>
    <property type="match status" value="1"/>
</dbReference>